<dbReference type="AlphaFoldDB" id="S9UKE9"/>
<comment type="catalytic activity">
    <reaction evidence="5">
        <text>succinate + NAD(+) = fumarate + NADH + H(+)</text>
        <dbReference type="Rhea" id="RHEA:18281"/>
        <dbReference type="ChEBI" id="CHEBI:15378"/>
        <dbReference type="ChEBI" id="CHEBI:29806"/>
        <dbReference type="ChEBI" id="CHEBI:30031"/>
        <dbReference type="ChEBI" id="CHEBI:57540"/>
        <dbReference type="ChEBI" id="CHEBI:57945"/>
        <dbReference type="EC" id="1.3.1.6"/>
    </reaction>
</comment>
<keyword evidence="11" id="KW-1185">Reference proteome</keyword>
<dbReference type="PANTHER" id="PTHR43400:SF7">
    <property type="entry name" value="FAD-DEPENDENT OXIDOREDUCTASE 2 FAD BINDING DOMAIN-CONTAINING PROTEIN"/>
    <property type="match status" value="1"/>
</dbReference>
<dbReference type="InterPro" id="IPR036188">
    <property type="entry name" value="FAD/NAD-bd_sf"/>
</dbReference>
<dbReference type="Proteomes" id="UP000015354">
    <property type="component" value="Unassembled WGS sequence"/>
</dbReference>
<organism evidence="10 11">
    <name type="scientific">Strigomonas culicis</name>
    <dbReference type="NCBI Taxonomy" id="28005"/>
    <lineage>
        <taxon>Eukaryota</taxon>
        <taxon>Discoba</taxon>
        <taxon>Euglenozoa</taxon>
        <taxon>Kinetoplastea</taxon>
        <taxon>Metakinetoplastina</taxon>
        <taxon>Trypanosomatida</taxon>
        <taxon>Trypanosomatidae</taxon>
        <taxon>Strigomonadinae</taxon>
        <taxon>Strigomonas</taxon>
    </lineage>
</organism>
<dbReference type="Pfam" id="PF00175">
    <property type="entry name" value="NAD_binding_1"/>
    <property type="match status" value="1"/>
</dbReference>
<dbReference type="InterPro" id="IPR027477">
    <property type="entry name" value="Succ_DH/fumarate_Rdtase_cat_sf"/>
</dbReference>
<evidence type="ECO:0000256" key="5">
    <source>
        <dbReference type="ARBA" id="ARBA00050832"/>
    </source>
</evidence>
<dbReference type="InterPro" id="IPR001433">
    <property type="entry name" value="OxRdtase_FAD/NAD-bd"/>
</dbReference>
<reference evidence="10 11" key="1">
    <citation type="journal article" date="2013" name="PLoS ONE">
        <title>Predicting the Proteins of Angomonas deanei, Strigomonas culicis and Their Respective Endosymbionts Reveals New Aspects of the Trypanosomatidae Family.</title>
        <authorList>
            <person name="Motta M.C."/>
            <person name="Martins A.C."/>
            <person name="de Souza S.S."/>
            <person name="Catta-Preta C.M."/>
            <person name="Silva R."/>
            <person name="Klein C.C."/>
            <person name="de Almeida L.G."/>
            <person name="de Lima Cunha O."/>
            <person name="Ciapina L.P."/>
            <person name="Brocchi M."/>
            <person name="Colabardini A.C."/>
            <person name="de Araujo Lima B."/>
            <person name="Machado C.R."/>
            <person name="de Almeida Soares C.M."/>
            <person name="Probst C.M."/>
            <person name="de Menezes C.B."/>
            <person name="Thompson C.E."/>
            <person name="Bartholomeu D.C."/>
            <person name="Gradia D.F."/>
            <person name="Pavoni D.P."/>
            <person name="Grisard E.C."/>
            <person name="Fantinatti-Garboggini F."/>
            <person name="Marchini F.K."/>
            <person name="Rodrigues-Luiz G.F."/>
            <person name="Wagner G."/>
            <person name="Goldman G.H."/>
            <person name="Fietto J.L."/>
            <person name="Elias M.C."/>
            <person name="Goldman M.H."/>
            <person name="Sagot M.F."/>
            <person name="Pereira M."/>
            <person name="Stoco P.H."/>
            <person name="de Mendonca-Neto R.P."/>
            <person name="Teixeira S.M."/>
            <person name="Maciel T.E."/>
            <person name="de Oliveira Mendes T.A."/>
            <person name="Urmenyi T.P."/>
            <person name="de Souza W."/>
            <person name="Schenkman S."/>
            <person name="de Vasconcelos A.T."/>
        </authorList>
    </citation>
    <scope>NUCLEOTIDE SEQUENCE [LARGE SCALE GENOMIC DNA]</scope>
</reference>
<protein>
    <recommendedName>
        <fullName evidence="6">fumarate reductase (NADH)</fullName>
        <ecNumber evidence="6">1.3.1.6</ecNumber>
    </recommendedName>
    <alternativeName>
        <fullName evidence="7">NADH-dependent fumarate reductase</fullName>
    </alternativeName>
</protein>
<dbReference type="GO" id="GO:0016156">
    <property type="term" value="F:fumarate reductase (NADH) activity"/>
    <property type="evidence" value="ECO:0007669"/>
    <property type="project" value="UniProtKB-EC"/>
</dbReference>
<evidence type="ECO:0000256" key="3">
    <source>
        <dbReference type="ARBA" id="ARBA00022827"/>
    </source>
</evidence>
<evidence type="ECO:0000313" key="10">
    <source>
        <dbReference type="EMBL" id="EPY31317.1"/>
    </source>
</evidence>
<dbReference type="EMBL" id="ATMH01003516">
    <property type="protein sequence ID" value="EPY31317.1"/>
    <property type="molecule type" value="Genomic_DNA"/>
</dbReference>
<comment type="cofactor">
    <cofactor evidence="1">
        <name>FAD</name>
        <dbReference type="ChEBI" id="CHEBI:57692"/>
    </cofactor>
</comment>
<dbReference type="InterPro" id="IPR039261">
    <property type="entry name" value="FNR_nucleotide-bd"/>
</dbReference>
<dbReference type="Pfam" id="PF00890">
    <property type="entry name" value="FAD_binding_2"/>
    <property type="match status" value="1"/>
</dbReference>
<evidence type="ECO:0000256" key="2">
    <source>
        <dbReference type="ARBA" id="ARBA00022630"/>
    </source>
</evidence>
<dbReference type="FunFam" id="3.90.700.10:FF:000007">
    <property type="entry name" value="NADH-dependent fumarate reductase"/>
    <property type="match status" value="1"/>
</dbReference>
<dbReference type="Gene3D" id="3.40.50.80">
    <property type="entry name" value="Nucleotide-binding domain of ferredoxin-NADP reductase (FNR) module"/>
    <property type="match status" value="1"/>
</dbReference>
<name>S9UKE9_9TRYP</name>
<dbReference type="SUPFAM" id="SSF56425">
    <property type="entry name" value="Succinate dehydrogenase/fumarate reductase flavoprotein, catalytic domain"/>
    <property type="match status" value="1"/>
</dbReference>
<gene>
    <name evidence="10" type="ORF">STCU_03516</name>
</gene>
<dbReference type="InterPro" id="IPR003953">
    <property type="entry name" value="FAD-dep_OxRdtase_2_FAD-bd"/>
</dbReference>
<keyword evidence="3" id="KW-0274">FAD</keyword>
<feature type="domain" description="FAD-dependent oxidoreductase 2 FAD-binding" evidence="9">
    <location>
        <begin position="2"/>
        <end position="394"/>
    </location>
</feature>
<dbReference type="SUPFAM" id="SSF51905">
    <property type="entry name" value="FAD/NAD(P)-binding domain"/>
    <property type="match status" value="1"/>
</dbReference>
<sequence length="679" mass="71927">MLSERSADAINWLSSFGVPLTVLSQLGGASRKRCHRAPEKPDGTPLPIGFTLVKTLEQHLRTELAASVQIETSATLTRLLSQPVVLPSGREVLQVKGVEYRKASKPEGAEKEEVESRHLDADSVILATGGFSNDHTSDSLLKEYAPNLSAFPTTNGPWATGDGVKLARELGVALVDMDKVQLHPTGLLNPKDPNGRSVFLGPEALRGAGGILLNKSGERFINELDLRSVVSEAILKQDNVFPGSDHRRFAHCVLNEEAATLFGKGTLGFYWKKFGLFTYAEDVAALAQLIGCDEPTLRETLTQYEATSSAKTPCPITGKNVFPCVLGPQGPFYVAYVTPSIHYTMGGCLISPSAEIQSANTTALGGRQSILGLFGAGEVTGGVHGGNRLGGNSLLECVVFGRIAGRRASQPAVPLASPALPAAGGFVPATVREIVTEHAAEEQATSEGSRQLVLNLPHPLQVSGLALLQKLTLRYRAHGQTKTVDVRPCSLPSDVGSVAVQLPPHAPSAAVAWLQDLLPGDEVEIAAGEAGEAAALPATTTALYVVAAAPGGVAATLQLVRHALDDAPFAAQLTGGMHLLYAADNASALSYRKLIQACEKESAVLKCKLLVDTPPAKWEGGVGVIDDEALRNLLPPVTDENQKDVTIVVAGGATEMSAVMRYLREHHYTERMTVVPLYE</sequence>
<comment type="caution">
    <text evidence="10">The sequence shown here is derived from an EMBL/GenBank/DDBJ whole genome shotgun (WGS) entry which is preliminary data.</text>
</comment>
<dbReference type="Gene3D" id="3.50.50.60">
    <property type="entry name" value="FAD/NAD(P)-binding domain"/>
    <property type="match status" value="1"/>
</dbReference>
<evidence type="ECO:0000313" key="11">
    <source>
        <dbReference type="Proteomes" id="UP000015354"/>
    </source>
</evidence>
<proteinExistence type="predicted"/>
<dbReference type="PANTHER" id="PTHR43400">
    <property type="entry name" value="FUMARATE REDUCTASE"/>
    <property type="match status" value="1"/>
</dbReference>
<dbReference type="OrthoDB" id="10252157at2759"/>
<dbReference type="EC" id="1.3.1.6" evidence="6"/>
<evidence type="ECO:0000259" key="9">
    <source>
        <dbReference type="Pfam" id="PF00890"/>
    </source>
</evidence>
<keyword evidence="4" id="KW-0560">Oxidoreductase</keyword>
<evidence type="ECO:0000256" key="7">
    <source>
        <dbReference type="ARBA" id="ARBA00077246"/>
    </source>
</evidence>
<accession>S9UKE9</accession>
<evidence type="ECO:0000256" key="1">
    <source>
        <dbReference type="ARBA" id="ARBA00001974"/>
    </source>
</evidence>
<evidence type="ECO:0000256" key="4">
    <source>
        <dbReference type="ARBA" id="ARBA00023002"/>
    </source>
</evidence>
<feature type="domain" description="Oxidoreductase FAD/NAD(P)-binding" evidence="8">
    <location>
        <begin position="552"/>
        <end position="658"/>
    </location>
</feature>
<evidence type="ECO:0000256" key="6">
    <source>
        <dbReference type="ARBA" id="ARBA00067004"/>
    </source>
</evidence>
<evidence type="ECO:0000259" key="8">
    <source>
        <dbReference type="Pfam" id="PF00175"/>
    </source>
</evidence>
<keyword evidence="2" id="KW-0285">Flavoprotein</keyword>
<dbReference type="SUPFAM" id="SSF52343">
    <property type="entry name" value="Ferredoxin reductase-like, C-terminal NADP-linked domain"/>
    <property type="match status" value="1"/>
</dbReference>
<dbReference type="Gene3D" id="3.90.700.10">
    <property type="entry name" value="Succinate dehydrogenase/fumarate reductase flavoprotein, catalytic domain"/>
    <property type="match status" value="1"/>
</dbReference>
<dbReference type="InterPro" id="IPR050315">
    <property type="entry name" value="FAD-oxidoreductase_2"/>
</dbReference>